<dbReference type="EMBL" id="JALLAZ020000343">
    <property type="protein sequence ID" value="KAL3797589.1"/>
    <property type="molecule type" value="Genomic_DNA"/>
</dbReference>
<reference evidence="1 2" key="1">
    <citation type="submission" date="2024-10" db="EMBL/GenBank/DDBJ databases">
        <title>Updated reference genomes for cyclostephanoid diatoms.</title>
        <authorList>
            <person name="Roberts W.R."/>
            <person name="Alverson A.J."/>
        </authorList>
    </citation>
    <scope>NUCLEOTIDE SEQUENCE [LARGE SCALE GENOMIC DNA]</scope>
    <source>
        <strain evidence="1 2">AJA276-08</strain>
    </source>
</reference>
<evidence type="ECO:0000313" key="2">
    <source>
        <dbReference type="Proteomes" id="UP001530315"/>
    </source>
</evidence>
<proteinExistence type="predicted"/>
<evidence type="ECO:0000313" key="1">
    <source>
        <dbReference type="EMBL" id="KAL3797589.1"/>
    </source>
</evidence>
<name>A0ABD3QB44_9STRA</name>
<keyword evidence="2" id="KW-1185">Reference proteome</keyword>
<protein>
    <submittedName>
        <fullName evidence="1">Uncharacterized protein</fullName>
    </submittedName>
</protein>
<organism evidence="1 2">
    <name type="scientific">Stephanodiscus triporus</name>
    <dbReference type="NCBI Taxonomy" id="2934178"/>
    <lineage>
        <taxon>Eukaryota</taxon>
        <taxon>Sar</taxon>
        <taxon>Stramenopiles</taxon>
        <taxon>Ochrophyta</taxon>
        <taxon>Bacillariophyta</taxon>
        <taxon>Coscinodiscophyceae</taxon>
        <taxon>Thalassiosirophycidae</taxon>
        <taxon>Stephanodiscales</taxon>
        <taxon>Stephanodiscaceae</taxon>
        <taxon>Stephanodiscus</taxon>
    </lineage>
</organism>
<dbReference type="AlphaFoldDB" id="A0ABD3QB44"/>
<comment type="caution">
    <text evidence="1">The sequence shown here is derived from an EMBL/GenBank/DDBJ whole genome shotgun (WGS) entry which is preliminary data.</text>
</comment>
<gene>
    <name evidence="1" type="ORF">ACHAW5_003308</name>
</gene>
<dbReference type="Proteomes" id="UP001530315">
    <property type="component" value="Unassembled WGS sequence"/>
</dbReference>
<sequence>MGSVVGGMMERRDDTLVGGEGGSGLVIPVASVSDQSSFVTDIDDGLLFISLPSRELSDLNYDSLQHDGKTSLAEGFTAIDPGSSPMPHAGGSLSDSIKGQLDRLNLPHYHIELPTMTNPFLELSPSLRSTLSSIKTASGATEEKLGGVFNTITRSFEDLNNRVADVAHSFDGLSGPMAAERGEVAVAAASVQSSFVTDIDDGRSISLPSQRLSDLNYDNLQHDGKTSLAEGFTAIDPGSSPMPHAGGSLSDSIKGQLDRLNLPHYHIELPTMTNPFLELSPSLQSALSSIKTASGSTEEKLGGVFNTITRSFEDMSDRVADVAHSFEGLSGQMAEVGSADASGMKSLVNSLQGGASKGVAFRRPNFNVEVNDFDAPNSPQLHMHLPTLPNLNIFDGTSDTLRRIGDASLSDFGNSVLSTFKFTGGIVVKFLDFIKNSISGTSVASSIAHAQYSVTTAIENASHAVVGALTKIGNMTIIEIVQDIMKLVIVITDILLKIMNAILYVISGKDGAAWATKATSSIEVASSQLLAQATSTYEDFTHTSLAELAHSIGDYGHYVGGEFSTLVAALRGDVDGVSVVAVSLPDDILDSLASALQTTMSL</sequence>
<accession>A0ABD3QB44</accession>